<organism evidence="1 2">
    <name type="scientific">Coleofasciculus chthonoplastes PCC 7420</name>
    <dbReference type="NCBI Taxonomy" id="118168"/>
    <lineage>
        <taxon>Bacteria</taxon>
        <taxon>Bacillati</taxon>
        <taxon>Cyanobacteriota</taxon>
        <taxon>Cyanophyceae</taxon>
        <taxon>Coleofasciculales</taxon>
        <taxon>Coleofasciculaceae</taxon>
        <taxon>Coleofasciculus</taxon>
    </lineage>
</organism>
<dbReference type="EMBL" id="DS989851">
    <property type="protein sequence ID" value="EDX74921.1"/>
    <property type="molecule type" value="Genomic_DNA"/>
</dbReference>
<sequence length="51" mass="6038">MKLIIWEPAEITTERLKPFYFKTNYLCENLTEAMQILAQIQHSSRDLLQPA</sequence>
<accession>B4VT59</accession>
<gene>
    <name evidence="1" type="ORF">MC7420_795</name>
</gene>
<proteinExistence type="predicted"/>
<keyword evidence="2" id="KW-1185">Reference proteome</keyword>
<evidence type="ECO:0000313" key="2">
    <source>
        <dbReference type="Proteomes" id="UP000003835"/>
    </source>
</evidence>
<dbReference type="HOGENOM" id="CLU_3097643_0_0_3"/>
<reference evidence="1 2" key="1">
    <citation type="submission" date="2008-07" db="EMBL/GenBank/DDBJ databases">
        <authorList>
            <person name="Tandeau de Marsac N."/>
            <person name="Ferriera S."/>
            <person name="Johnson J."/>
            <person name="Kravitz S."/>
            <person name="Beeson K."/>
            <person name="Sutton G."/>
            <person name="Rogers Y.-H."/>
            <person name="Friedman R."/>
            <person name="Frazier M."/>
            <person name="Venter J.C."/>
        </authorList>
    </citation>
    <scope>NUCLEOTIDE SEQUENCE [LARGE SCALE GENOMIC DNA]</scope>
    <source>
        <strain evidence="1 2">PCC 7420</strain>
    </source>
</reference>
<dbReference type="Proteomes" id="UP000003835">
    <property type="component" value="Unassembled WGS sequence"/>
</dbReference>
<name>B4VT59_9CYAN</name>
<dbReference type="STRING" id="118168.MC7420_795"/>
<dbReference type="AlphaFoldDB" id="B4VT59"/>
<protein>
    <submittedName>
        <fullName evidence="1">Uncharacterized protein</fullName>
    </submittedName>
</protein>
<evidence type="ECO:0000313" key="1">
    <source>
        <dbReference type="EMBL" id="EDX74921.1"/>
    </source>
</evidence>